<dbReference type="Proteomes" id="UP001139411">
    <property type="component" value="Unassembled WGS sequence"/>
</dbReference>
<name>A0A9X1QCR0_9BACT</name>
<dbReference type="AlphaFoldDB" id="A0A9X1QCR0"/>
<gene>
    <name evidence="1" type="ORF">L0661_10350</name>
</gene>
<accession>A0A9X1QCR0</accession>
<proteinExistence type="predicted"/>
<comment type="caution">
    <text evidence="1">The sequence shown here is derived from an EMBL/GenBank/DDBJ whole genome shotgun (WGS) entry which is preliminary data.</text>
</comment>
<organism evidence="1 2">
    <name type="scientific">Dyadobacter chenhuakuii</name>
    <dbReference type="NCBI Taxonomy" id="2909339"/>
    <lineage>
        <taxon>Bacteria</taxon>
        <taxon>Pseudomonadati</taxon>
        <taxon>Bacteroidota</taxon>
        <taxon>Cytophagia</taxon>
        <taxon>Cytophagales</taxon>
        <taxon>Spirosomataceae</taxon>
        <taxon>Dyadobacter</taxon>
    </lineage>
</organism>
<evidence type="ECO:0000313" key="1">
    <source>
        <dbReference type="EMBL" id="MCF2498711.1"/>
    </source>
</evidence>
<dbReference type="RefSeq" id="WP_235177713.1">
    <property type="nucleotide sequence ID" value="NZ_JAKFFV010000005.1"/>
</dbReference>
<dbReference type="EMBL" id="JAKFFV010000005">
    <property type="protein sequence ID" value="MCF2498711.1"/>
    <property type="molecule type" value="Genomic_DNA"/>
</dbReference>
<reference evidence="1" key="1">
    <citation type="submission" date="2022-01" db="EMBL/GenBank/DDBJ databases">
        <title>Novel species in genus Dyadobacter.</title>
        <authorList>
            <person name="Ma C."/>
        </authorList>
    </citation>
    <scope>NUCLEOTIDE SEQUENCE</scope>
    <source>
        <strain evidence="1">CY357</strain>
    </source>
</reference>
<protein>
    <submittedName>
        <fullName evidence="1">Uncharacterized protein</fullName>
    </submittedName>
</protein>
<sequence length="50" mass="5214">MGIHFGRLVVLTSAPLSVTGNMSVTLSGAEVRTVTQIVTLSGAEVEDRNV</sequence>
<evidence type="ECO:0000313" key="2">
    <source>
        <dbReference type="Proteomes" id="UP001139411"/>
    </source>
</evidence>